<protein>
    <recommendedName>
        <fullName evidence="1">CheW-like domain-containing protein</fullName>
    </recommendedName>
</protein>
<dbReference type="AlphaFoldDB" id="A0A7X5RM02"/>
<dbReference type="SUPFAM" id="SSF50341">
    <property type="entry name" value="CheW-like"/>
    <property type="match status" value="1"/>
</dbReference>
<reference evidence="2 3" key="1">
    <citation type="submission" date="2020-01" db="EMBL/GenBank/DDBJ databases">
        <authorList>
            <person name="Chen J."/>
            <person name="Zhu S."/>
            <person name="Yang J."/>
        </authorList>
    </citation>
    <scope>NUCLEOTIDE SEQUENCE [LARGE SCALE GENOMIC DNA]</scope>
    <source>
        <strain evidence="2 3">345S023</strain>
    </source>
</reference>
<keyword evidence="3" id="KW-1185">Reference proteome</keyword>
<dbReference type="Gene3D" id="2.40.50.180">
    <property type="entry name" value="CheA-289, Domain 4"/>
    <property type="match status" value="1"/>
</dbReference>
<dbReference type="Proteomes" id="UP000470213">
    <property type="component" value="Unassembled WGS sequence"/>
</dbReference>
<evidence type="ECO:0000313" key="2">
    <source>
        <dbReference type="EMBL" id="NDV92025.1"/>
    </source>
</evidence>
<dbReference type="EMBL" id="JAAAWN010000016">
    <property type="protein sequence ID" value="NDV92025.1"/>
    <property type="molecule type" value="Genomic_DNA"/>
</dbReference>
<dbReference type="GO" id="GO:0006935">
    <property type="term" value="P:chemotaxis"/>
    <property type="evidence" value="ECO:0007669"/>
    <property type="project" value="InterPro"/>
</dbReference>
<proteinExistence type="predicted"/>
<name>A0A7X5RM02_9ALTE</name>
<comment type="caution">
    <text evidence="2">The sequence shown here is derived from an EMBL/GenBank/DDBJ whole genome shotgun (WGS) entry which is preliminary data.</text>
</comment>
<dbReference type="RefSeq" id="WP_163086223.1">
    <property type="nucleotide sequence ID" value="NZ_JAAAWN010000016.1"/>
</dbReference>
<dbReference type="InterPro" id="IPR036061">
    <property type="entry name" value="CheW-like_dom_sf"/>
</dbReference>
<evidence type="ECO:0000313" key="3">
    <source>
        <dbReference type="Proteomes" id="UP000470213"/>
    </source>
</evidence>
<dbReference type="GO" id="GO:0007165">
    <property type="term" value="P:signal transduction"/>
    <property type="evidence" value="ECO:0007669"/>
    <property type="project" value="InterPro"/>
</dbReference>
<feature type="domain" description="CheW-like" evidence="1">
    <location>
        <begin position="42"/>
        <end position="126"/>
    </location>
</feature>
<dbReference type="InterPro" id="IPR002545">
    <property type="entry name" value="CheW-lke_dom"/>
</dbReference>
<gene>
    <name evidence="2" type="ORF">GTH32_12655</name>
</gene>
<accession>A0A7X5RM02</accession>
<dbReference type="Gene3D" id="2.30.30.40">
    <property type="entry name" value="SH3 Domains"/>
    <property type="match status" value="1"/>
</dbReference>
<organism evidence="2 3">
    <name type="scientific">Alteromonas profundi</name>
    <dbReference type="NCBI Taxonomy" id="2696062"/>
    <lineage>
        <taxon>Bacteria</taxon>
        <taxon>Pseudomonadati</taxon>
        <taxon>Pseudomonadota</taxon>
        <taxon>Gammaproteobacteria</taxon>
        <taxon>Alteromonadales</taxon>
        <taxon>Alteromonadaceae</taxon>
        <taxon>Alteromonas/Salinimonas group</taxon>
        <taxon>Alteromonas</taxon>
    </lineage>
</organism>
<sequence>MTNNDNWSDLIGENERRIMRERTKRLATPIDVEGDASKDYWLTFALHGNTFAIEYSLVSLVCKRPHTTSISLNGGLVNGLASLNGKIVPIANISKWLELEENEALKQPESLFLLQKAEKGFAFLCEVGELITIDSTLIFTEADNEKWIEQELLITRNNNIWFIDGKLLFNKYNKMIQSK</sequence>
<evidence type="ECO:0000259" key="1">
    <source>
        <dbReference type="Pfam" id="PF01584"/>
    </source>
</evidence>
<dbReference type="Pfam" id="PF01584">
    <property type="entry name" value="CheW"/>
    <property type="match status" value="1"/>
</dbReference>